<keyword evidence="5 7" id="KW-1133">Transmembrane helix</keyword>
<comment type="subcellular location">
    <subcellularLocation>
        <location evidence="1">Cell membrane</location>
        <topology evidence="1">Multi-pass membrane protein</topology>
    </subcellularLocation>
</comment>
<keyword evidence="3" id="KW-1003">Cell membrane</keyword>
<dbReference type="GO" id="GO:0005886">
    <property type="term" value="C:plasma membrane"/>
    <property type="evidence" value="ECO:0007669"/>
    <property type="project" value="UniProtKB-SubCell"/>
</dbReference>
<reference evidence="9" key="1">
    <citation type="journal article" date="2019" name="Microbiol. Resour. Announc.">
        <title>Complete Genome Sequence of Rubrobacter xylanophilus Strain AA3-22, Isolated from Arima Onsen in Japan.</title>
        <authorList>
            <person name="Tomariguchi N."/>
            <person name="Miyazaki K."/>
        </authorList>
    </citation>
    <scope>NUCLEOTIDE SEQUENCE [LARGE SCALE GENOMIC DNA]</scope>
    <source>
        <strain evidence="9">AA3-22</strain>
    </source>
</reference>
<name>A0A510HH87_9ACTN</name>
<sequence>MGIKLLQIGSIENRTGRSMSEDTRIPREPASQKGEAFFSPKDFLRVLRRRAWAIFLVAFVLSASAVGFSLLQTPLYEASITILVGQKSGEDGPRNLGGDVEGLQQLTQTVAEAVATRPIAEAATEKLGLPEDYSRSLLGNLKVEQRPGTMFVEVRYRDPDPRRAQRVANAVGEVFSERVSEVSPGASAITATVWEEAVVPEIPVSPDPLLNGLVALALGLLLGVGLAFLLEYLDDSWESPEEVERASGVPTFGVIPGFRVEAGGKKGGR</sequence>
<evidence type="ECO:0000256" key="3">
    <source>
        <dbReference type="ARBA" id="ARBA00022475"/>
    </source>
</evidence>
<evidence type="ECO:0000256" key="1">
    <source>
        <dbReference type="ARBA" id="ARBA00004651"/>
    </source>
</evidence>
<keyword evidence="10" id="KW-1185">Reference proteome</keyword>
<evidence type="ECO:0000256" key="6">
    <source>
        <dbReference type="ARBA" id="ARBA00023136"/>
    </source>
</evidence>
<evidence type="ECO:0000313" key="9">
    <source>
        <dbReference type="EMBL" id="BBL79340.1"/>
    </source>
</evidence>
<protein>
    <submittedName>
        <fullName evidence="9">Capsular polysaccharide biosynthesis protein</fullName>
    </submittedName>
</protein>
<keyword evidence="6 7" id="KW-0472">Membrane</keyword>
<proteinExistence type="inferred from homology"/>
<accession>A0A510HH87</accession>
<dbReference type="Pfam" id="PF02706">
    <property type="entry name" value="Wzz"/>
    <property type="match status" value="1"/>
</dbReference>
<evidence type="ECO:0000313" key="10">
    <source>
        <dbReference type="Proteomes" id="UP000318065"/>
    </source>
</evidence>
<dbReference type="PANTHER" id="PTHR32309:SF31">
    <property type="entry name" value="CAPSULAR EXOPOLYSACCHARIDE FAMILY"/>
    <property type="match status" value="1"/>
</dbReference>
<keyword evidence="4 7" id="KW-0812">Transmembrane</keyword>
<feature type="transmembrane region" description="Helical" evidence="7">
    <location>
        <begin position="209"/>
        <end position="230"/>
    </location>
</feature>
<dbReference type="AlphaFoldDB" id="A0A510HH87"/>
<comment type="similarity">
    <text evidence="2">Belongs to the CpsC/CapA family.</text>
</comment>
<dbReference type="InterPro" id="IPR050445">
    <property type="entry name" value="Bact_polysacc_biosynth/exp"/>
</dbReference>
<feature type="transmembrane region" description="Helical" evidence="7">
    <location>
        <begin position="51"/>
        <end position="71"/>
    </location>
</feature>
<dbReference type="EMBL" id="AP019791">
    <property type="protein sequence ID" value="BBL79340.1"/>
    <property type="molecule type" value="Genomic_DNA"/>
</dbReference>
<evidence type="ECO:0000259" key="8">
    <source>
        <dbReference type="Pfam" id="PF02706"/>
    </source>
</evidence>
<feature type="domain" description="Polysaccharide chain length determinant N-terminal" evidence="8">
    <location>
        <begin position="43"/>
        <end position="126"/>
    </location>
</feature>
<evidence type="ECO:0000256" key="4">
    <source>
        <dbReference type="ARBA" id="ARBA00022692"/>
    </source>
</evidence>
<dbReference type="Proteomes" id="UP000318065">
    <property type="component" value="Chromosome"/>
</dbReference>
<evidence type="ECO:0000256" key="2">
    <source>
        <dbReference type="ARBA" id="ARBA00006683"/>
    </source>
</evidence>
<organism evidence="9 10">
    <name type="scientific">Rubrobacter xylanophilus</name>
    <dbReference type="NCBI Taxonomy" id="49319"/>
    <lineage>
        <taxon>Bacteria</taxon>
        <taxon>Bacillati</taxon>
        <taxon>Actinomycetota</taxon>
        <taxon>Rubrobacteria</taxon>
        <taxon>Rubrobacterales</taxon>
        <taxon>Rubrobacteraceae</taxon>
        <taxon>Rubrobacter</taxon>
    </lineage>
</organism>
<dbReference type="InterPro" id="IPR003856">
    <property type="entry name" value="LPS_length_determ_N"/>
</dbReference>
<evidence type="ECO:0000256" key="5">
    <source>
        <dbReference type="ARBA" id="ARBA00022989"/>
    </source>
</evidence>
<dbReference type="PANTHER" id="PTHR32309">
    <property type="entry name" value="TYROSINE-PROTEIN KINASE"/>
    <property type="match status" value="1"/>
</dbReference>
<dbReference type="OrthoDB" id="9812433at2"/>
<evidence type="ECO:0000256" key="7">
    <source>
        <dbReference type="SAM" id="Phobius"/>
    </source>
</evidence>
<dbReference type="RefSeq" id="WP_143527357.1">
    <property type="nucleotide sequence ID" value="NZ_AP019791.1"/>
</dbReference>
<gene>
    <name evidence="9" type="ORF">RxyAA322_11940</name>
</gene>